<name>A0AAN9TFX3_9HEMI</name>
<gene>
    <name evidence="6" type="ORF">V9T40_005208</name>
</gene>
<comment type="caution">
    <text evidence="6">The sequence shown here is derived from an EMBL/GenBank/DDBJ whole genome shotgun (WGS) entry which is preliminary data.</text>
</comment>
<evidence type="ECO:0000256" key="3">
    <source>
        <dbReference type="ARBA" id="ARBA00023163"/>
    </source>
</evidence>
<dbReference type="Pfam" id="PF03165">
    <property type="entry name" value="MH1"/>
    <property type="match status" value="1"/>
</dbReference>
<evidence type="ECO:0000256" key="2">
    <source>
        <dbReference type="ARBA" id="ARBA00023015"/>
    </source>
</evidence>
<dbReference type="SMART" id="SM00523">
    <property type="entry name" value="DWA"/>
    <property type="match status" value="1"/>
</dbReference>
<feature type="domain" description="MH1" evidence="5">
    <location>
        <begin position="8"/>
        <end position="155"/>
    </location>
</feature>
<keyword evidence="2" id="KW-0805">Transcription regulation</keyword>
<dbReference type="GO" id="GO:0070411">
    <property type="term" value="F:I-SMAD binding"/>
    <property type="evidence" value="ECO:0007669"/>
    <property type="project" value="TreeGrafter"/>
</dbReference>
<accession>A0AAN9TFX3</accession>
<reference evidence="6 7" key="1">
    <citation type="submission" date="2024-03" db="EMBL/GenBank/DDBJ databases">
        <title>Adaptation during the transition from Ophiocordyceps entomopathogen to insect associate is accompanied by gene loss and intensified selection.</title>
        <authorList>
            <person name="Ward C.M."/>
            <person name="Onetto C.A."/>
            <person name="Borneman A.R."/>
        </authorList>
    </citation>
    <scope>NUCLEOTIDE SEQUENCE [LARGE SCALE GENOMIC DNA]</scope>
    <source>
        <strain evidence="6">AWRI1</strain>
        <tissue evidence="6">Single Adult Female</tissue>
    </source>
</reference>
<evidence type="ECO:0000256" key="1">
    <source>
        <dbReference type="ARBA" id="ARBA00004123"/>
    </source>
</evidence>
<evidence type="ECO:0000313" key="7">
    <source>
        <dbReference type="Proteomes" id="UP001367676"/>
    </source>
</evidence>
<dbReference type="InterPro" id="IPR013019">
    <property type="entry name" value="MAD_homology_MH1"/>
</dbReference>
<dbReference type="Proteomes" id="UP001367676">
    <property type="component" value="Unassembled WGS sequence"/>
</dbReference>
<dbReference type="PANTHER" id="PTHR13703:SF54">
    <property type="entry name" value="MOTHERS AGAINST DECAPENTAPLEGIC HOMOLOG"/>
    <property type="match status" value="1"/>
</dbReference>
<dbReference type="GO" id="GO:0006357">
    <property type="term" value="P:regulation of transcription by RNA polymerase II"/>
    <property type="evidence" value="ECO:0007669"/>
    <property type="project" value="TreeGrafter"/>
</dbReference>
<dbReference type="GO" id="GO:0140416">
    <property type="term" value="F:transcription regulator inhibitor activity"/>
    <property type="evidence" value="ECO:0007669"/>
    <property type="project" value="TreeGrafter"/>
</dbReference>
<keyword evidence="3" id="KW-0804">Transcription</keyword>
<dbReference type="InterPro" id="IPR003619">
    <property type="entry name" value="MAD_homology1_Dwarfin-type"/>
</dbReference>
<evidence type="ECO:0000259" key="5">
    <source>
        <dbReference type="PROSITE" id="PS51075"/>
    </source>
</evidence>
<dbReference type="CDD" id="cd10489">
    <property type="entry name" value="MH1_SMAD_6_7"/>
    <property type="match status" value="1"/>
</dbReference>
<dbReference type="InterPro" id="IPR013790">
    <property type="entry name" value="Dwarfin"/>
</dbReference>
<dbReference type="PANTHER" id="PTHR13703">
    <property type="entry name" value="SMAD"/>
    <property type="match status" value="1"/>
</dbReference>
<organism evidence="6 7">
    <name type="scientific">Parthenolecanium corni</name>
    <dbReference type="NCBI Taxonomy" id="536013"/>
    <lineage>
        <taxon>Eukaryota</taxon>
        <taxon>Metazoa</taxon>
        <taxon>Ecdysozoa</taxon>
        <taxon>Arthropoda</taxon>
        <taxon>Hexapoda</taxon>
        <taxon>Insecta</taxon>
        <taxon>Pterygota</taxon>
        <taxon>Neoptera</taxon>
        <taxon>Paraneoptera</taxon>
        <taxon>Hemiptera</taxon>
        <taxon>Sternorrhyncha</taxon>
        <taxon>Coccoidea</taxon>
        <taxon>Coccidae</taxon>
        <taxon>Parthenolecanium</taxon>
    </lineage>
</organism>
<keyword evidence="7" id="KW-1185">Reference proteome</keyword>
<dbReference type="InterPro" id="IPR036578">
    <property type="entry name" value="SMAD_MH1_sf"/>
</dbReference>
<sequence length="160" mass="17993">MFRRKRIQLIKRLLELRVRKEHEIRRKGEVAAMEDDSVETCGGGAGGSAAGGGAYYPLSDEGLLRNSVLKRLKDNQLEMLLEAVESGGGGVSTCVLIPKDAIPEPHALGCRFWRWPDVRTCAELRRMPACSSATDPIYMCCNPYHWSRLCQPGKWLFCFY</sequence>
<dbReference type="GO" id="GO:0071144">
    <property type="term" value="C:heteromeric SMAD protein complex"/>
    <property type="evidence" value="ECO:0007669"/>
    <property type="project" value="TreeGrafter"/>
</dbReference>
<dbReference type="Gene3D" id="3.90.520.10">
    <property type="entry name" value="SMAD MH1 domain"/>
    <property type="match status" value="1"/>
</dbReference>
<keyword evidence="4" id="KW-0539">Nucleus</keyword>
<comment type="subcellular location">
    <subcellularLocation>
        <location evidence="1">Nucleus</location>
    </subcellularLocation>
</comment>
<dbReference type="SUPFAM" id="SSF56366">
    <property type="entry name" value="SMAD MH1 domain"/>
    <property type="match status" value="1"/>
</dbReference>
<dbReference type="PROSITE" id="PS51075">
    <property type="entry name" value="MH1"/>
    <property type="match status" value="1"/>
</dbReference>
<evidence type="ECO:0000256" key="4">
    <source>
        <dbReference type="ARBA" id="ARBA00023242"/>
    </source>
</evidence>
<dbReference type="EMBL" id="JBBCAQ010000032">
    <property type="protein sequence ID" value="KAK7584245.1"/>
    <property type="molecule type" value="Genomic_DNA"/>
</dbReference>
<evidence type="ECO:0000313" key="6">
    <source>
        <dbReference type="EMBL" id="KAK7584245.1"/>
    </source>
</evidence>
<dbReference type="GO" id="GO:0060395">
    <property type="term" value="P:SMAD protein signal transduction"/>
    <property type="evidence" value="ECO:0007669"/>
    <property type="project" value="TreeGrafter"/>
</dbReference>
<protein>
    <recommendedName>
        <fullName evidence="5">MH1 domain-containing protein</fullName>
    </recommendedName>
</protein>
<proteinExistence type="predicted"/>
<dbReference type="AlphaFoldDB" id="A0AAN9TFX3"/>
<dbReference type="GO" id="GO:0030154">
    <property type="term" value="P:cell differentiation"/>
    <property type="evidence" value="ECO:0007669"/>
    <property type="project" value="TreeGrafter"/>
</dbReference>
<dbReference type="GO" id="GO:0009653">
    <property type="term" value="P:anatomical structure morphogenesis"/>
    <property type="evidence" value="ECO:0007669"/>
    <property type="project" value="TreeGrafter"/>
</dbReference>